<dbReference type="GO" id="GO:0030479">
    <property type="term" value="C:actin cortical patch"/>
    <property type="evidence" value="ECO:0007669"/>
    <property type="project" value="TreeGrafter"/>
</dbReference>
<dbReference type="AlphaFoldDB" id="A0A2C5WXT8"/>
<dbReference type="FunFam" id="2.30.30.40:FF:000100">
    <property type="entry name" value="SH3 domain-containing YSC84-like protein 1"/>
    <property type="match status" value="1"/>
</dbReference>
<dbReference type="InterPro" id="IPR036028">
    <property type="entry name" value="SH3-like_dom_sf"/>
</dbReference>
<dbReference type="Pfam" id="PF03114">
    <property type="entry name" value="BAR"/>
    <property type="match status" value="1"/>
</dbReference>
<dbReference type="PANTHER" id="PTHR47174:SF2">
    <property type="entry name" value="SH3 DOMAIN SIGNALLING PROTEIN (AFU_ORTHOLOGUE AFUA_5G07670)"/>
    <property type="match status" value="1"/>
</dbReference>
<feature type="region of interest" description="Disordered" evidence="3">
    <location>
        <begin position="373"/>
        <end position="419"/>
    </location>
</feature>
<feature type="domain" description="SH3" evidence="4">
    <location>
        <begin position="421"/>
        <end position="480"/>
    </location>
</feature>
<keyword evidence="7" id="KW-1185">Reference proteome</keyword>
<dbReference type="OrthoDB" id="10255128at2759"/>
<dbReference type="InterPro" id="IPR001452">
    <property type="entry name" value="SH3_domain"/>
</dbReference>
<dbReference type="Proteomes" id="UP000222788">
    <property type="component" value="Unassembled WGS sequence"/>
</dbReference>
<dbReference type="EMBL" id="APWK03000122">
    <property type="protein sequence ID" value="PHH50603.1"/>
    <property type="molecule type" value="Genomic_DNA"/>
</dbReference>
<reference evidence="6 7" key="2">
    <citation type="journal article" date="2013" name="IMA Fungus">
        <title>IMA Genome-F 1: Ceratocystis fimbriata: Draft nuclear genome sequence for the plant pathogen, Ceratocystis fimbriata.</title>
        <authorList>
            <person name="Wilken P.M."/>
            <person name="Steenkamp E.T."/>
            <person name="Wingfield M.J."/>
            <person name="de Beer Z.W."/>
            <person name="Wingfield B.D."/>
        </authorList>
    </citation>
    <scope>NUCLEOTIDE SEQUENCE [LARGE SCALE GENOMIC DNA]</scope>
    <source>
        <strain evidence="6 7">CBS 114723</strain>
    </source>
</reference>
<evidence type="ECO:0000259" key="5">
    <source>
        <dbReference type="PROSITE" id="PS51021"/>
    </source>
</evidence>
<protein>
    <submittedName>
        <fullName evidence="6">Protein hob1</fullName>
    </submittedName>
</protein>
<evidence type="ECO:0000256" key="1">
    <source>
        <dbReference type="ARBA" id="ARBA00022443"/>
    </source>
</evidence>
<dbReference type="GO" id="GO:0008289">
    <property type="term" value="F:lipid binding"/>
    <property type="evidence" value="ECO:0007669"/>
    <property type="project" value="TreeGrafter"/>
</dbReference>
<dbReference type="Pfam" id="PF00018">
    <property type="entry name" value="SH3_1"/>
    <property type="match status" value="1"/>
</dbReference>
<dbReference type="PRINTS" id="PR00452">
    <property type="entry name" value="SH3DOMAIN"/>
</dbReference>
<feature type="domain" description="BAR" evidence="5">
    <location>
        <begin position="28"/>
        <end position="266"/>
    </location>
</feature>
<dbReference type="GO" id="GO:0097320">
    <property type="term" value="P:plasma membrane tubulation"/>
    <property type="evidence" value="ECO:0007669"/>
    <property type="project" value="TreeGrafter"/>
</dbReference>
<dbReference type="InterPro" id="IPR004148">
    <property type="entry name" value="BAR_dom"/>
</dbReference>
<organism evidence="6 7">
    <name type="scientific">Ceratocystis fimbriata CBS 114723</name>
    <dbReference type="NCBI Taxonomy" id="1035309"/>
    <lineage>
        <taxon>Eukaryota</taxon>
        <taxon>Fungi</taxon>
        <taxon>Dikarya</taxon>
        <taxon>Ascomycota</taxon>
        <taxon>Pezizomycotina</taxon>
        <taxon>Sordariomycetes</taxon>
        <taxon>Hypocreomycetidae</taxon>
        <taxon>Microascales</taxon>
        <taxon>Ceratocystidaceae</taxon>
        <taxon>Ceratocystis</taxon>
    </lineage>
</organism>
<evidence type="ECO:0000256" key="2">
    <source>
        <dbReference type="PROSITE-ProRule" id="PRU00192"/>
    </source>
</evidence>
<dbReference type="GO" id="GO:0051666">
    <property type="term" value="P:actin cortical patch localization"/>
    <property type="evidence" value="ECO:0007669"/>
    <property type="project" value="InterPro"/>
</dbReference>
<proteinExistence type="predicted"/>
<dbReference type="SUPFAM" id="SSF50044">
    <property type="entry name" value="SH3-domain"/>
    <property type="match status" value="1"/>
</dbReference>
<gene>
    <name evidence="6" type="primary">hob1_1</name>
    <name evidence="6" type="ORF">CFIMG_006456RA</name>
</gene>
<reference evidence="6 7" key="1">
    <citation type="journal article" date="2013" name="Fungal Biol.">
        <title>Analysis of microsatellite markers in the genome of the plant pathogen Ceratocystis fimbriata.</title>
        <authorList>
            <person name="Simpson M.C."/>
            <person name="Wilken P.M."/>
            <person name="Coetzee M.P."/>
            <person name="Wingfield M.J."/>
            <person name="Wingfield B.D."/>
        </authorList>
    </citation>
    <scope>NUCLEOTIDE SEQUENCE [LARGE SCALE GENOMIC DNA]</scope>
    <source>
        <strain evidence="6 7">CBS 114723</strain>
    </source>
</reference>
<dbReference type="InterPro" id="IPR027267">
    <property type="entry name" value="AH/BAR_dom_sf"/>
</dbReference>
<comment type="caution">
    <text evidence="6">The sequence shown here is derived from an EMBL/GenBank/DDBJ whole genome shotgun (WGS) entry which is preliminary data.</text>
</comment>
<evidence type="ECO:0000256" key="3">
    <source>
        <dbReference type="SAM" id="MobiDB-lite"/>
    </source>
</evidence>
<dbReference type="GO" id="GO:0043332">
    <property type="term" value="C:mating projection tip"/>
    <property type="evidence" value="ECO:0007669"/>
    <property type="project" value="TreeGrafter"/>
</dbReference>
<dbReference type="GO" id="GO:1990528">
    <property type="term" value="C:Rvs161p-Rvs167p complex"/>
    <property type="evidence" value="ECO:0007669"/>
    <property type="project" value="TreeGrafter"/>
</dbReference>
<dbReference type="Gene3D" id="1.20.1270.60">
    <property type="entry name" value="Arfaptin homology (AH) domain/BAR domain"/>
    <property type="match status" value="1"/>
</dbReference>
<dbReference type="PANTHER" id="PTHR47174">
    <property type="entry name" value="BRIDGING INTEGRATOR 3"/>
    <property type="match status" value="1"/>
</dbReference>
<accession>A0A2C5WXT8</accession>
<dbReference type="PROSITE" id="PS51021">
    <property type="entry name" value="BAR"/>
    <property type="match status" value="1"/>
</dbReference>
<evidence type="ECO:0000259" key="4">
    <source>
        <dbReference type="PROSITE" id="PS50002"/>
    </source>
</evidence>
<name>A0A2C5WXT8_9PEZI</name>
<evidence type="ECO:0000313" key="6">
    <source>
        <dbReference type="EMBL" id="PHH50603.1"/>
    </source>
</evidence>
<feature type="region of interest" description="Disordered" evidence="3">
    <location>
        <begin position="304"/>
        <end position="344"/>
    </location>
</feature>
<dbReference type="SUPFAM" id="SSF103657">
    <property type="entry name" value="BAR/IMD domain-like"/>
    <property type="match status" value="1"/>
</dbReference>
<dbReference type="PROSITE" id="PS50002">
    <property type="entry name" value="SH3"/>
    <property type="match status" value="1"/>
</dbReference>
<sequence length="480" mass="52928">MFTTTTKPLTASNGKQRETPSMQATRRQLGKLINRDQVESSHASVVIREYEDIDRLLARLVDDSRSLRDSWVHLGISSLNTSTELLAMYRPYIDDSPSPEPTNRPPERIPELQMSQASALEVVYHELKADIVNEVTVFDAGVINPASKARELIAGFRKTIKKREAKRVDFEKSQEKVTKIQKKTSALTPKEEVLLTRAQQDLDHAKEELSIMDEYLETTLSKVVGATMQLVIPLVSSLASTQIRLLGMTYTALHNYCQENDFPSPAPDMDEILADWTTAFKPVQRQFEAISFISTGRGRLAALDLGDDTPSRPTLGARASTTALARKDSTPPPPSGLREGPHTLAPTDFTAAARLGSAAIRTPVTRAVSVEHFGHQSTSQTHSTQAHRPGMPQPSSAPVSSVLATKKKPPPPPPKKPTLKKAEEYVIAQFDFAGQGTGDLPFRQGDRIKIIKKTNTDQDWWEGEIGNARGSFPANYCKPA</sequence>
<dbReference type="STRING" id="1035309.A0A2C5WXT8"/>
<keyword evidence="1 2" id="KW-0728">SH3 domain</keyword>
<dbReference type="GO" id="GO:0031097">
    <property type="term" value="C:medial cortex"/>
    <property type="evidence" value="ECO:0007669"/>
    <property type="project" value="TreeGrafter"/>
</dbReference>
<dbReference type="SMART" id="SM00326">
    <property type="entry name" value="SH3"/>
    <property type="match status" value="1"/>
</dbReference>
<dbReference type="GO" id="GO:0006897">
    <property type="term" value="P:endocytosis"/>
    <property type="evidence" value="ECO:0007669"/>
    <property type="project" value="InterPro"/>
</dbReference>
<dbReference type="Gene3D" id="2.30.30.40">
    <property type="entry name" value="SH3 Domains"/>
    <property type="match status" value="1"/>
</dbReference>
<feature type="region of interest" description="Disordered" evidence="3">
    <location>
        <begin position="1"/>
        <end position="23"/>
    </location>
</feature>
<feature type="compositionally biased region" description="Polar residues" evidence="3">
    <location>
        <begin position="375"/>
        <end position="386"/>
    </location>
</feature>
<evidence type="ECO:0000313" key="7">
    <source>
        <dbReference type="Proteomes" id="UP000222788"/>
    </source>
</evidence>
<dbReference type="InterPro" id="IPR046982">
    <property type="entry name" value="BIN3/RVS161-like"/>
</dbReference>